<evidence type="ECO:0000313" key="2">
    <source>
        <dbReference type="Proteomes" id="UP000015105"/>
    </source>
</evidence>
<accession>A0A453C3Y8</accession>
<reference evidence="1" key="3">
    <citation type="journal article" date="2017" name="Nature">
        <title>Genome sequence of the progenitor of the wheat D genome Aegilops tauschii.</title>
        <authorList>
            <person name="Luo M.C."/>
            <person name="Gu Y.Q."/>
            <person name="Puiu D."/>
            <person name="Wang H."/>
            <person name="Twardziok S.O."/>
            <person name="Deal K.R."/>
            <person name="Huo N."/>
            <person name="Zhu T."/>
            <person name="Wang L."/>
            <person name="Wang Y."/>
            <person name="McGuire P.E."/>
            <person name="Liu S."/>
            <person name="Long H."/>
            <person name="Ramasamy R.K."/>
            <person name="Rodriguez J.C."/>
            <person name="Van S.L."/>
            <person name="Yuan L."/>
            <person name="Wang Z."/>
            <person name="Xia Z."/>
            <person name="Xiao L."/>
            <person name="Anderson O.D."/>
            <person name="Ouyang S."/>
            <person name="Liang Y."/>
            <person name="Zimin A.V."/>
            <person name="Pertea G."/>
            <person name="Qi P."/>
            <person name="Bennetzen J.L."/>
            <person name="Dai X."/>
            <person name="Dawson M.W."/>
            <person name="Muller H.G."/>
            <person name="Kugler K."/>
            <person name="Rivarola-Duarte L."/>
            <person name="Spannagl M."/>
            <person name="Mayer K.F.X."/>
            <person name="Lu F.H."/>
            <person name="Bevan M.W."/>
            <person name="Leroy P."/>
            <person name="Li P."/>
            <person name="You F.M."/>
            <person name="Sun Q."/>
            <person name="Liu Z."/>
            <person name="Lyons E."/>
            <person name="Wicker T."/>
            <person name="Salzberg S.L."/>
            <person name="Devos K.M."/>
            <person name="Dvorak J."/>
        </authorList>
    </citation>
    <scope>NUCLEOTIDE SEQUENCE [LARGE SCALE GENOMIC DNA]</scope>
    <source>
        <strain evidence="1">cv. AL8/78</strain>
    </source>
</reference>
<reference evidence="1" key="4">
    <citation type="submission" date="2019-03" db="UniProtKB">
        <authorList>
            <consortium name="EnsemblPlants"/>
        </authorList>
    </citation>
    <scope>IDENTIFICATION</scope>
</reference>
<protein>
    <recommendedName>
        <fullName evidence="3">C2 domain-containing protein</fullName>
    </recommendedName>
</protein>
<dbReference type="PANTHER" id="PTHR35503">
    <property type="entry name" value="OSJNBA0006M15.15 PROTEIN"/>
    <property type="match status" value="1"/>
</dbReference>
<dbReference type="Proteomes" id="UP000015105">
    <property type="component" value="Chromosome 2D"/>
</dbReference>
<dbReference type="PANTHER" id="PTHR35503:SF2">
    <property type="entry name" value="OS04G0455700 PROTEIN"/>
    <property type="match status" value="1"/>
</dbReference>
<reference evidence="2" key="1">
    <citation type="journal article" date="2014" name="Science">
        <title>Ancient hybridizations among the ancestral genomes of bread wheat.</title>
        <authorList>
            <consortium name="International Wheat Genome Sequencing Consortium,"/>
            <person name="Marcussen T."/>
            <person name="Sandve S.R."/>
            <person name="Heier L."/>
            <person name="Spannagl M."/>
            <person name="Pfeifer M."/>
            <person name="Jakobsen K.S."/>
            <person name="Wulff B.B."/>
            <person name="Steuernagel B."/>
            <person name="Mayer K.F."/>
            <person name="Olsen O.A."/>
        </authorList>
    </citation>
    <scope>NUCLEOTIDE SEQUENCE [LARGE SCALE GENOMIC DNA]</scope>
    <source>
        <strain evidence="2">cv. AL8/78</strain>
    </source>
</reference>
<dbReference type="EnsemblPlants" id="AET2Gv20727600.1">
    <property type="protein sequence ID" value="AET2Gv20727600.1"/>
    <property type="gene ID" value="AET2Gv20727600"/>
</dbReference>
<name>A0A453C3Y8_AEGTS</name>
<reference evidence="1" key="5">
    <citation type="journal article" date="2021" name="G3 (Bethesda)">
        <title>Aegilops tauschii genome assembly Aet v5.0 features greater sequence contiguity and improved annotation.</title>
        <authorList>
            <person name="Wang L."/>
            <person name="Zhu T."/>
            <person name="Rodriguez J.C."/>
            <person name="Deal K.R."/>
            <person name="Dubcovsky J."/>
            <person name="McGuire P.E."/>
            <person name="Lux T."/>
            <person name="Spannagl M."/>
            <person name="Mayer K.F.X."/>
            <person name="Baldrich P."/>
            <person name="Meyers B.C."/>
            <person name="Huo N."/>
            <person name="Gu Y.Q."/>
            <person name="Zhou H."/>
            <person name="Devos K.M."/>
            <person name="Bennetzen J.L."/>
            <person name="Unver T."/>
            <person name="Budak H."/>
            <person name="Gulick P.J."/>
            <person name="Galiba G."/>
            <person name="Kalapos B."/>
            <person name="Nelson D.R."/>
            <person name="Li P."/>
            <person name="You F.M."/>
            <person name="Luo M.C."/>
            <person name="Dvorak J."/>
        </authorList>
    </citation>
    <scope>NUCLEOTIDE SEQUENCE [LARGE SCALE GENOMIC DNA]</scope>
    <source>
        <strain evidence="1">cv. AL8/78</strain>
    </source>
</reference>
<evidence type="ECO:0000313" key="1">
    <source>
        <dbReference type="EnsemblPlants" id="AET2Gv20727600.1"/>
    </source>
</evidence>
<evidence type="ECO:0008006" key="3">
    <source>
        <dbReference type="Google" id="ProtNLM"/>
    </source>
</evidence>
<proteinExistence type="predicted"/>
<dbReference type="AlphaFoldDB" id="A0A453C3Y8"/>
<reference evidence="2" key="2">
    <citation type="journal article" date="2017" name="Nat. Plants">
        <title>The Aegilops tauschii genome reveals multiple impacts of transposons.</title>
        <authorList>
            <person name="Zhao G."/>
            <person name="Zou C."/>
            <person name="Li K."/>
            <person name="Wang K."/>
            <person name="Li T."/>
            <person name="Gao L."/>
            <person name="Zhang X."/>
            <person name="Wang H."/>
            <person name="Yang Z."/>
            <person name="Liu X."/>
            <person name="Jiang W."/>
            <person name="Mao L."/>
            <person name="Kong X."/>
            <person name="Jiao Y."/>
            <person name="Jia J."/>
        </authorList>
    </citation>
    <scope>NUCLEOTIDE SEQUENCE [LARGE SCALE GENOMIC DNA]</scope>
    <source>
        <strain evidence="2">cv. AL8/78</strain>
    </source>
</reference>
<dbReference type="Gramene" id="AET2Gv20727600.1">
    <property type="protein sequence ID" value="AET2Gv20727600.1"/>
    <property type="gene ID" value="AET2Gv20727600"/>
</dbReference>
<sequence>YPAARSATIRHRVHSLIRHLRRSRSMATLWRQPSLEFDVKVVRVAGVEARLEGGLFVRYYVPSGDRRRRIRVDTREVPCGAGGDDVLWGERVRFQLAGNGGAVAAPGKVAFELRWRPRPSSSGLAAFLGTGRPSSRVLAGAELALSARAKSASEESWLRLSPAGRELGGGCKAPKLLVEVKVVHAVAAADRVAVQARKFGGVNECCRGGERCGSCGWVGTEEDMFLAATFTQ</sequence>
<keyword evidence="2" id="KW-1185">Reference proteome</keyword>
<organism evidence="1 2">
    <name type="scientific">Aegilops tauschii subsp. strangulata</name>
    <name type="common">Goatgrass</name>
    <dbReference type="NCBI Taxonomy" id="200361"/>
    <lineage>
        <taxon>Eukaryota</taxon>
        <taxon>Viridiplantae</taxon>
        <taxon>Streptophyta</taxon>
        <taxon>Embryophyta</taxon>
        <taxon>Tracheophyta</taxon>
        <taxon>Spermatophyta</taxon>
        <taxon>Magnoliopsida</taxon>
        <taxon>Liliopsida</taxon>
        <taxon>Poales</taxon>
        <taxon>Poaceae</taxon>
        <taxon>BOP clade</taxon>
        <taxon>Pooideae</taxon>
        <taxon>Triticodae</taxon>
        <taxon>Triticeae</taxon>
        <taxon>Triticinae</taxon>
        <taxon>Aegilops</taxon>
    </lineage>
</organism>